<name>A0A143C1M8_9ACTN</name>
<protein>
    <submittedName>
        <fullName evidence="1">Uncharacterized protein</fullName>
    </submittedName>
</protein>
<accession>A0A143C1M8</accession>
<dbReference type="RefSeq" id="WP_062927657.1">
    <property type="nucleotide sequence ID" value="NZ_CP015098.1"/>
</dbReference>
<gene>
    <name evidence="1" type="ORF">A4E84_18515</name>
</gene>
<organism evidence="1 2">
    <name type="scientific">Streptomyces qaidamensis</name>
    <dbReference type="NCBI Taxonomy" id="1783515"/>
    <lineage>
        <taxon>Bacteria</taxon>
        <taxon>Bacillati</taxon>
        <taxon>Actinomycetota</taxon>
        <taxon>Actinomycetes</taxon>
        <taxon>Kitasatosporales</taxon>
        <taxon>Streptomycetaceae</taxon>
        <taxon>Streptomyces</taxon>
        <taxon>Streptomyces aurantiacus group</taxon>
    </lineage>
</organism>
<evidence type="ECO:0000313" key="1">
    <source>
        <dbReference type="EMBL" id="AMW11322.1"/>
    </source>
</evidence>
<sequence>MKLAQLLSALIGLTFERVIETRYGTSGMLCLFLFGVGLRTRNPTCLTIAAVLTGLLLAEY</sequence>
<reference evidence="2" key="1">
    <citation type="submission" date="2016-04" db="EMBL/GenBank/DDBJ databases">
        <authorList>
            <person name="Zhang B."/>
        </authorList>
    </citation>
    <scope>NUCLEOTIDE SEQUENCE [LARGE SCALE GENOMIC DNA]</scope>
    <source>
        <strain evidence="2">S10</strain>
    </source>
</reference>
<keyword evidence="2" id="KW-1185">Reference proteome</keyword>
<evidence type="ECO:0000313" key="2">
    <source>
        <dbReference type="Proteomes" id="UP000076096"/>
    </source>
</evidence>
<dbReference type="AlphaFoldDB" id="A0A143C1M8"/>
<dbReference type="KEGG" id="stsi:A4E84_18515"/>
<dbReference type="EMBL" id="CP015098">
    <property type="protein sequence ID" value="AMW11322.1"/>
    <property type="molecule type" value="Genomic_DNA"/>
</dbReference>
<dbReference type="Proteomes" id="UP000076096">
    <property type="component" value="Chromosome"/>
</dbReference>
<proteinExistence type="predicted"/>